<proteinExistence type="predicted"/>
<feature type="region of interest" description="Disordered" evidence="3">
    <location>
        <begin position="277"/>
        <end position="313"/>
    </location>
</feature>
<reference evidence="4" key="3">
    <citation type="submission" date="2025-07" db="EMBL/GenBank/DDBJ databases">
        <authorList>
            <consortium name="NCBI Genome Project"/>
        </authorList>
    </citation>
    <scope>NUCLEOTIDE SEQUENCE</scope>
    <source>
        <strain evidence="4">CBS432</strain>
    </source>
</reference>
<feature type="compositionally biased region" description="Polar residues" evidence="3">
    <location>
        <begin position="284"/>
        <end position="305"/>
    </location>
</feature>
<reference evidence="4" key="2">
    <citation type="submission" date="2020-01" db="EMBL/GenBank/DDBJ databases">
        <title>Population-level Yeast Reference Genomes.</title>
        <authorList>
            <person name="Yue J.-X."/>
        </authorList>
    </citation>
    <scope>NUCLEOTIDE SEQUENCE</scope>
    <source>
        <strain evidence="4">CBS432</strain>
    </source>
</reference>
<gene>
    <name evidence="4" type="primary">BIR1</name>
    <name evidence="4" type="ORF">SPAR_J02670</name>
</gene>
<sequence>MNGQIDKKEKRYSMTKLEDRFRTFQDGVALEKKKLKWSFKVIPYQAMAKLGFYFDPVIDPKTSKLKKDSVGCCYCHRRTFNVRDCRSKRKDVIETLSNIMRKHLTDPDNKQVCLLIYLRNKLLTDYSFHMGVSDWKNDKYFSDPDNEDVVSLRKFTFEDNWPHDDSQNEHPLGIEKMVNAGLIRYDSSIEGLSNPNMDKTLMNDACYCIYCKQLLQGWSVNDDPMRRHYKVSQNGNCHFFQTCNRFEGVRNDNGSTGISNAIGEDCEVSLTQEEKREGEVIDVKSTSQSQYSLFDSPSSNSTPQINDDDDEQTNNSVIQHNMSVLNGTKAENGKQNIVEEKGQINSKNWGITLDGGDINCDIAVDKKDIISTPTAIEAKRSNVQLTQLSSPIRKKRKFKRISPRKIFDEEDSQNSLSNNTVSADNKDKDLVIDFTSHIIKNRDVGRKNAILDDSTDEFSFSNQGHSTFDIPIPTSSHLLKGIDSDNNNVIQEDNIGERTDTKGAFFEGENSPVNSEADVYFSGMKPIGRDNNTNILIRTQTVGQKVGDVDTDKVPYSGSPELSETHELIEDNSGKEEKRIGDFRHQNESNIRQPSDMLHSDKLSGNSSNITVPPKGERNISDGETSNISADVLPRPKKNSEEPRRLSLSGKAVSTQRKLDNININLSFSSSDFSPSSQSEHTSKSSSAISTPIESPKINLTPSLHAVEEISGLKKDKINDTYLINKQETIKAPEYVSVKNETSGDEGLFFETGTPIASQENKSRKLFDEEFSGRGLDIPIDSSTVEIKKVLKPGFEPVPPVADNLAPNTDLRPEHSRLKEQQKEINSNLVIGSKKVSSSNEDNRKKEADTGEWFKIDENRLLVKNYFHDLLKYINNNDATLANDKDGDLAFLIKQMPSEELDMTFSNWVNVKVKSIKREFIDDCDKKLDILRKNYYTATNFVETLEDDDQLINIAKEMGIL</sequence>
<dbReference type="OrthoDB" id="4070233at2759"/>
<evidence type="ECO:0000256" key="2">
    <source>
        <dbReference type="ARBA" id="ARBA00022833"/>
    </source>
</evidence>
<dbReference type="Gene3D" id="1.10.1170.10">
    <property type="entry name" value="Inhibitor Of Apoptosis Protein (2mihbC-IAP-1), Chain A"/>
    <property type="match status" value="2"/>
</dbReference>
<reference evidence="4" key="4">
    <citation type="submission" date="2025-08" db="UniProtKB">
        <authorList>
            <consortium name="RefSeq"/>
        </authorList>
    </citation>
    <scope>IDENTIFICATION</scope>
    <source>
        <strain evidence="4">CBS432</strain>
    </source>
</reference>
<dbReference type="Pfam" id="PF00653">
    <property type="entry name" value="BIR"/>
    <property type="match status" value="1"/>
</dbReference>
<dbReference type="VEuPathDB" id="FungiDB:SPAR_J02670"/>
<dbReference type="SMART" id="SM00238">
    <property type="entry name" value="BIR"/>
    <property type="match status" value="1"/>
</dbReference>
<accession>A0A8B8UUA3</accession>
<evidence type="ECO:0000256" key="1">
    <source>
        <dbReference type="ARBA" id="ARBA00022723"/>
    </source>
</evidence>
<dbReference type="CDD" id="cd00022">
    <property type="entry name" value="BIR"/>
    <property type="match status" value="1"/>
</dbReference>
<keyword evidence="2" id="KW-0862">Zinc</keyword>
<name>A0A8B8UUA3_SACPA</name>
<dbReference type="InterPro" id="IPR051190">
    <property type="entry name" value="Baculoviral_IAP"/>
</dbReference>
<feature type="compositionally biased region" description="Basic and acidic residues" evidence="3">
    <location>
        <begin position="563"/>
        <end position="587"/>
    </location>
</feature>
<dbReference type="GeneID" id="54631676"/>
<dbReference type="PANTHER" id="PTHR46771">
    <property type="entry name" value="DETERIN"/>
    <property type="match status" value="1"/>
</dbReference>
<dbReference type="InterPro" id="IPR001370">
    <property type="entry name" value="BIR_rpt"/>
</dbReference>
<feature type="compositionally biased region" description="Low complexity" evidence="3">
    <location>
        <begin position="670"/>
        <end position="687"/>
    </location>
</feature>
<feature type="compositionally biased region" description="Polar residues" evidence="3">
    <location>
        <begin position="688"/>
        <end position="697"/>
    </location>
</feature>
<feature type="region of interest" description="Disordered" evidence="3">
    <location>
        <begin position="546"/>
        <end position="654"/>
    </location>
</feature>
<reference evidence="4" key="1">
    <citation type="journal article" date="2017" name="Nat. Genet.">
        <title>Contrasting evolutionary genome dynamics between domesticated and wild yeasts.</title>
        <authorList>
            <person name="Yue J.X."/>
            <person name="Li J."/>
            <person name="Aigrain L."/>
            <person name="Hallin J."/>
            <person name="Persson K."/>
            <person name="Oliver K."/>
            <person name="Bergstrom A."/>
            <person name="Coupland P."/>
            <person name="Warringer J."/>
            <person name="Lagomarsino M.C."/>
            <person name="Fischer G."/>
            <person name="Durbin R."/>
            <person name="Liti G."/>
        </authorList>
    </citation>
    <scope>NUCLEOTIDE SEQUENCE</scope>
    <source>
        <strain evidence="4">CBS432</strain>
    </source>
</reference>
<dbReference type="PROSITE" id="PS50143">
    <property type="entry name" value="BIR_REPEAT_2"/>
    <property type="match status" value="2"/>
</dbReference>
<feature type="region of interest" description="Disordered" evidence="3">
    <location>
        <begin position="670"/>
        <end position="697"/>
    </location>
</feature>
<dbReference type="AlphaFoldDB" id="A0A8B8UUA3"/>
<evidence type="ECO:0000313" key="4">
    <source>
        <dbReference type="RefSeq" id="XP_033767347.1"/>
    </source>
</evidence>
<dbReference type="PANTHER" id="PTHR46771:SF5">
    <property type="entry name" value="DETERIN"/>
    <property type="match status" value="1"/>
</dbReference>
<dbReference type="SUPFAM" id="SSF57924">
    <property type="entry name" value="Inhibitor of apoptosis (IAP) repeat"/>
    <property type="match status" value="2"/>
</dbReference>
<dbReference type="KEGG" id="spao:SPAR_J02670"/>
<protein>
    <submittedName>
        <fullName evidence="4">Survivin</fullName>
    </submittedName>
</protein>
<keyword evidence="1" id="KW-0479">Metal-binding</keyword>
<dbReference type="RefSeq" id="XP_033767347.1">
    <property type="nucleotide sequence ID" value="XM_033911456.1"/>
</dbReference>
<dbReference type="GO" id="GO:0046872">
    <property type="term" value="F:metal ion binding"/>
    <property type="evidence" value="ECO:0007669"/>
    <property type="project" value="UniProtKB-KW"/>
</dbReference>
<evidence type="ECO:0000256" key="3">
    <source>
        <dbReference type="SAM" id="MobiDB-lite"/>
    </source>
</evidence>
<organism evidence="4">
    <name type="scientific">Saccharomyces paradoxus</name>
    <name type="common">Yeast</name>
    <name type="synonym">Saccharomyces douglasii</name>
    <dbReference type="NCBI Taxonomy" id="27291"/>
    <lineage>
        <taxon>Eukaryota</taxon>
        <taxon>Fungi</taxon>
        <taxon>Dikarya</taxon>
        <taxon>Ascomycota</taxon>
        <taxon>Saccharomycotina</taxon>
        <taxon>Saccharomycetes</taxon>
        <taxon>Saccharomycetales</taxon>
        <taxon>Saccharomycetaceae</taxon>
        <taxon>Saccharomyces</taxon>
    </lineage>
</organism>